<dbReference type="InterPro" id="IPR008988">
    <property type="entry name" value="Transcriptional_repressor_C"/>
</dbReference>
<evidence type="ECO:0000313" key="4">
    <source>
        <dbReference type="Proteomes" id="UP000320386"/>
    </source>
</evidence>
<dbReference type="RefSeq" id="WP_236254453.1">
    <property type="nucleotide sequence ID" value="NZ_CP036280.1"/>
</dbReference>
<dbReference type="Pfam" id="PF03099">
    <property type="entry name" value="BPL_LplA_LipB"/>
    <property type="match status" value="1"/>
</dbReference>
<dbReference type="EMBL" id="CP036280">
    <property type="protein sequence ID" value="QDU72796.1"/>
    <property type="molecule type" value="Genomic_DNA"/>
</dbReference>
<dbReference type="InterPro" id="IPR004143">
    <property type="entry name" value="BPL_LPL_catalytic"/>
</dbReference>
<dbReference type="PANTHER" id="PTHR12835">
    <property type="entry name" value="BIOTIN PROTEIN LIGASE"/>
    <property type="match status" value="1"/>
</dbReference>
<dbReference type="GO" id="GO:0005737">
    <property type="term" value="C:cytoplasm"/>
    <property type="evidence" value="ECO:0007669"/>
    <property type="project" value="TreeGrafter"/>
</dbReference>
<evidence type="ECO:0000259" key="2">
    <source>
        <dbReference type="PROSITE" id="PS51733"/>
    </source>
</evidence>
<dbReference type="Gene3D" id="2.30.30.100">
    <property type="match status" value="1"/>
</dbReference>
<organism evidence="3 4">
    <name type="scientific">Mucisphaera calidilacus</name>
    <dbReference type="NCBI Taxonomy" id="2527982"/>
    <lineage>
        <taxon>Bacteria</taxon>
        <taxon>Pseudomonadati</taxon>
        <taxon>Planctomycetota</taxon>
        <taxon>Phycisphaerae</taxon>
        <taxon>Phycisphaerales</taxon>
        <taxon>Phycisphaeraceae</taxon>
        <taxon>Mucisphaera</taxon>
    </lineage>
</organism>
<dbReference type="AlphaFoldDB" id="A0A518C0Q0"/>
<reference evidence="3 4" key="1">
    <citation type="submission" date="2019-02" db="EMBL/GenBank/DDBJ databases">
        <title>Deep-cultivation of Planctomycetes and their phenomic and genomic characterization uncovers novel biology.</title>
        <authorList>
            <person name="Wiegand S."/>
            <person name="Jogler M."/>
            <person name="Boedeker C."/>
            <person name="Pinto D."/>
            <person name="Vollmers J."/>
            <person name="Rivas-Marin E."/>
            <person name="Kohn T."/>
            <person name="Peeters S.H."/>
            <person name="Heuer A."/>
            <person name="Rast P."/>
            <person name="Oberbeckmann S."/>
            <person name="Bunk B."/>
            <person name="Jeske O."/>
            <person name="Meyerdierks A."/>
            <person name="Storesund J.E."/>
            <person name="Kallscheuer N."/>
            <person name="Luecker S."/>
            <person name="Lage O.M."/>
            <person name="Pohl T."/>
            <person name="Merkel B.J."/>
            <person name="Hornburger P."/>
            <person name="Mueller R.-W."/>
            <person name="Bruemmer F."/>
            <person name="Labrenz M."/>
            <person name="Spormann A.M."/>
            <person name="Op den Camp H."/>
            <person name="Overmann J."/>
            <person name="Amann R."/>
            <person name="Jetten M.S.M."/>
            <person name="Mascher T."/>
            <person name="Medema M.H."/>
            <person name="Devos D.P."/>
            <person name="Kaster A.-K."/>
            <person name="Ovreas L."/>
            <person name="Rohde M."/>
            <person name="Galperin M.Y."/>
            <person name="Jogler C."/>
        </authorList>
    </citation>
    <scope>NUCLEOTIDE SEQUENCE [LARGE SCALE GENOMIC DNA]</scope>
    <source>
        <strain evidence="3 4">Pan265</strain>
    </source>
</reference>
<dbReference type="PANTHER" id="PTHR12835:SF5">
    <property type="entry name" value="BIOTIN--PROTEIN LIGASE"/>
    <property type="match status" value="1"/>
</dbReference>
<dbReference type="GO" id="GO:0004077">
    <property type="term" value="F:biotin--[biotin carboxyl-carrier protein] ligase activity"/>
    <property type="evidence" value="ECO:0007669"/>
    <property type="project" value="UniProtKB-EC"/>
</dbReference>
<feature type="domain" description="BPL/LPL catalytic" evidence="2">
    <location>
        <begin position="1"/>
        <end position="182"/>
    </location>
</feature>
<dbReference type="InterPro" id="IPR004408">
    <property type="entry name" value="Biotin_CoA_COase_ligase"/>
</dbReference>
<dbReference type="KEGG" id="mcad:Pan265_26700"/>
<evidence type="ECO:0000313" key="3">
    <source>
        <dbReference type="EMBL" id="QDU72796.1"/>
    </source>
</evidence>
<evidence type="ECO:0000256" key="1">
    <source>
        <dbReference type="ARBA" id="ARBA00022598"/>
    </source>
</evidence>
<proteinExistence type="predicted"/>
<name>A0A518C0Q0_9BACT</name>
<dbReference type="EC" id="6.3.4.15" evidence="3"/>
<dbReference type="InterPro" id="IPR045864">
    <property type="entry name" value="aa-tRNA-synth_II/BPL/LPL"/>
</dbReference>
<dbReference type="Gene3D" id="3.30.930.10">
    <property type="entry name" value="Bira Bifunctional Protein, Domain 2"/>
    <property type="match status" value="1"/>
</dbReference>
<dbReference type="Proteomes" id="UP000320386">
    <property type="component" value="Chromosome"/>
</dbReference>
<gene>
    <name evidence="3" type="primary">birA_2</name>
    <name evidence="3" type="ORF">Pan265_26700</name>
</gene>
<keyword evidence="1 3" id="KW-0436">Ligase</keyword>
<dbReference type="NCBIfam" id="TIGR00121">
    <property type="entry name" value="birA_ligase"/>
    <property type="match status" value="1"/>
</dbReference>
<dbReference type="PROSITE" id="PS51733">
    <property type="entry name" value="BPL_LPL_CATALYTIC"/>
    <property type="match status" value="1"/>
</dbReference>
<accession>A0A518C0Q0</accession>
<dbReference type="SUPFAM" id="SSF55681">
    <property type="entry name" value="Class II aaRS and biotin synthetases"/>
    <property type="match status" value="1"/>
</dbReference>
<keyword evidence="4" id="KW-1185">Reference proteome</keyword>
<dbReference type="SUPFAM" id="SSF50037">
    <property type="entry name" value="C-terminal domain of transcriptional repressors"/>
    <property type="match status" value="1"/>
</dbReference>
<sequence length="263" mass="26823">MLVIWHEQVGSTNDRAAELAEEGHASPFVVAARRQSGGRGRGGRSWVSPEGGAWLSVAWRAEDGWPGWGLASLAVGVAVRGVVLGVLGDAGVSVAIKWPNDVLIGGRKVCGVLCERPWAGRAGGDWLIAGVGLNVNVDVSSLGDGLRVPAVSLDEVAGRRLDVDALVERLGGAIVERLEGLGASGGSDRLLGAVGSSLAWLGASVRVTCGGSDRAGRLVGVDEQGHLVLEAGGVRESFCAGDVTCVRMDDAALASSVTCLKGS</sequence>
<protein>
    <submittedName>
        <fullName evidence="3">Bifunctional ligase/repressor BirA</fullName>
        <ecNumber evidence="3">6.3.4.15</ecNumber>
    </submittedName>
</protein>